<evidence type="ECO:0000313" key="2">
    <source>
        <dbReference type="EMBL" id="TWG21419.1"/>
    </source>
</evidence>
<proteinExistence type="predicted"/>
<comment type="caution">
    <text evidence="2">The sequence shown here is derived from an EMBL/GenBank/DDBJ whole genome shotgun (WGS) entry which is preliminary data.</text>
</comment>
<protein>
    <submittedName>
        <fullName evidence="2">Bifunctional DNA primase/polymerase-like protein</fullName>
    </submittedName>
</protein>
<evidence type="ECO:0000313" key="3">
    <source>
        <dbReference type="Proteomes" id="UP000320239"/>
    </source>
</evidence>
<sequence>MRSETAATWLLHAALDLAEQGIPVFLLGRTKRPVANCPACPKAAVDPFHDPEDCDCLTCHGFYAATTDPARIRAMHEAVPGGLLAIRTGIVSNRVVIDIDPRNDGRLLSELMPPTRCAATGSGGWHLHYRHPGGPFAADLNHRGHPGIDIKADGGYVVAPPSIHPGTRQPYRWIGHRAEIEMPPPLIAACRPAEPPTAADLPAVRPGTTPSTGNNGRGISSPAALLASILDAVAQAGEGKRRTTLYGAARGVARMVAAGALTSTDAYQALYDAGVRAEQTHRDIHAAITGGFRAEAVPSEGVAA</sequence>
<accession>A0A561WC43</accession>
<dbReference type="AlphaFoldDB" id="A0A561WC43"/>
<dbReference type="SUPFAM" id="SSF56747">
    <property type="entry name" value="Prim-pol domain"/>
    <property type="match status" value="1"/>
</dbReference>
<gene>
    <name evidence="2" type="ORF">FHX34_103957</name>
</gene>
<organism evidence="2 3">
    <name type="scientific">Actinoplanes teichomyceticus</name>
    <dbReference type="NCBI Taxonomy" id="1867"/>
    <lineage>
        <taxon>Bacteria</taxon>
        <taxon>Bacillati</taxon>
        <taxon>Actinomycetota</taxon>
        <taxon>Actinomycetes</taxon>
        <taxon>Micromonosporales</taxon>
        <taxon>Micromonosporaceae</taxon>
        <taxon>Actinoplanes</taxon>
    </lineage>
</organism>
<dbReference type="CDD" id="cd04859">
    <property type="entry name" value="Prim_Pol"/>
    <property type="match status" value="1"/>
</dbReference>
<dbReference type="Proteomes" id="UP000320239">
    <property type="component" value="Unassembled WGS sequence"/>
</dbReference>
<keyword evidence="3" id="KW-1185">Reference proteome</keyword>
<dbReference type="Pfam" id="PF09250">
    <property type="entry name" value="Prim-Pol"/>
    <property type="match status" value="1"/>
</dbReference>
<dbReference type="EMBL" id="VIWY01000003">
    <property type="protein sequence ID" value="TWG21419.1"/>
    <property type="molecule type" value="Genomic_DNA"/>
</dbReference>
<name>A0A561WC43_ACTTI</name>
<evidence type="ECO:0000259" key="1">
    <source>
        <dbReference type="SMART" id="SM00943"/>
    </source>
</evidence>
<dbReference type="SMART" id="SM00943">
    <property type="entry name" value="Prim-Pol"/>
    <property type="match status" value="1"/>
</dbReference>
<dbReference type="OrthoDB" id="3218228at2"/>
<reference evidence="2 3" key="1">
    <citation type="submission" date="2019-06" db="EMBL/GenBank/DDBJ databases">
        <title>Sequencing the genomes of 1000 actinobacteria strains.</title>
        <authorList>
            <person name="Klenk H.-P."/>
        </authorList>
    </citation>
    <scope>NUCLEOTIDE SEQUENCE [LARGE SCALE GENOMIC DNA]</scope>
    <source>
        <strain evidence="2 3">DSM 43866</strain>
    </source>
</reference>
<dbReference type="InterPro" id="IPR015330">
    <property type="entry name" value="DNA_primase/pol_bifunc_N"/>
</dbReference>
<feature type="domain" description="DNA primase/polymerase bifunctional N-terminal" evidence="1">
    <location>
        <begin position="14"/>
        <end position="190"/>
    </location>
</feature>